<dbReference type="GO" id="GO:0006397">
    <property type="term" value="P:mRNA processing"/>
    <property type="evidence" value="ECO:0007669"/>
    <property type="project" value="UniProtKB-KW"/>
</dbReference>
<keyword evidence="3" id="KW-0507">mRNA processing</keyword>
<evidence type="ECO:0000256" key="2">
    <source>
        <dbReference type="ARBA" id="ARBA00010313"/>
    </source>
</evidence>
<dbReference type="AlphaFoldDB" id="A0A060SXQ4"/>
<feature type="compositionally biased region" description="Polar residues" evidence="7">
    <location>
        <begin position="36"/>
        <end position="45"/>
    </location>
</feature>
<dbReference type="InterPro" id="IPR033757">
    <property type="entry name" value="WTAP"/>
</dbReference>
<feature type="region of interest" description="Disordered" evidence="7">
    <location>
        <begin position="1"/>
        <end position="45"/>
    </location>
</feature>
<evidence type="ECO:0000256" key="4">
    <source>
        <dbReference type="ARBA" id="ARBA00023187"/>
    </source>
</evidence>
<comment type="similarity">
    <text evidence="2">Belongs to the fl(2)d family.</text>
</comment>
<feature type="compositionally biased region" description="Low complexity" evidence="7">
    <location>
        <begin position="134"/>
        <end position="145"/>
    </location>
</feature>
<feature type="region of interest" description="Disordered" evidence="7">
    <location>
        <begin position="79"/>
        <end position="206"/>
    </location>
</feature>
<feature type="compositionally biased region" description="Low complexity" evidence="7">
    <location>
        <begin position="23"/>
        <end position="35"/>
    </location>
</feature>
<protein>
    <submittedName>
        <fullName evidence="8">ARAD1A11176p</fullName>
    </submittedName>
</protein>
<dbReference type="GO" id="GO:0008380">
    <property type="term" value="P:RNA splicing"/>
    <property type="evidence" value="ECO:0007669"/>
    <property type="project" value="UniProtKB-KW"/>
</dbReference>
<evidence type="ECO:0000313" key="8">
    <source>
        <dbReference type="EMBL" id="CDP33518.1"/>
    </source>
</evidence>
<evidence type="ECO:0000256" key="7">
    <source>
        <dbReference type="SAM" id="MobiDB-lite"/>
    </source>
</evidence>
<reference evidence="8" key="1">
    <citation type="submission" date="2014-02" db="EMBL/GenBank/DDBJ databases">
        <authorList>
            <person name="Genoscope - CEA"/>
        </authorList>
    </citation>
    <scope>NUCLEOTIDE SEQUENCE</scope>
    <source>
        <strain evidence="8">LS3</strain>
    </source>
</reference>
<dbReference type="Pfam" id="PF17098">
    <property type="entry name" value="Wtap"/>
    <property type="match status" value="1"/>
</dbReference>
<name>A0A060SXQ4_BLAAD</name>
<evidence type="ECO:0000256" key="6">
    <source>
        <dbReference type="SAM" id="Coils"/>
    </source>
</evidence>
<feature type="compositionally biased region" description="Low complexity" evidence="7">
    <location>
        <begin position="176"/>
        <end position="193"/>
    </location>
</feature>
<evidence type="ECO:0000256" key="1">
    <source>
        <dbReference type="ARBA" id="ARBA00004123"/>
    </source>
</evidence>
<feature type="compositionally biased region" description="Polar residues" evidence="7">
    <location>
        <begin position="1"/>
        <end position="17"/>
    </location>
</feature>
<gene>
    <name evidence="8" type="ORF">GNLVRS02_ARAD1A11176g</name>
</gene>
<proteinExistence type="inferred from homology"/>
<feature type="compositionally biased region" description="Low complexity" evidence="7">
    <location>
        <begin position="81"/>
        <end position="92"/>
    </location>
</feature>
<organism evidence="8">
    <name type="scientific">Blastobotrys adeninivorans</name>
    <name type="common">Yeast</name>
    <name type="synonym">Arxula adeninivorans</name>
    <dbReference type="NCBI Taxonomy" id="409370"/>
    <lineage>
        <taxon>Eukaryota</taxon>
        <taxon>Fungi</taxon>
        <taxon>Dikarya</taxon>
        <taxon>Ascomycota</taxon>
        <taxon>Saccharomycotina</taxon>
        <taxon>Dipodascomycetes</taxon>
        <taxon>Dipodascales</taxon>
        <taxon>Trichomonascaceae</taxon>
        <taxon>Blastobotrys</taxon>
    </lineage>
</organism>
<feature type="compositionally biased region" description="Gly residues" evidence="7">
    <location>
        <begin position="166"/>
        <end position="175"/>
    </location>
</feature>
<reference evidence="8" key="2">
    <citation type="submission" date="2014-06" db="EMBL/GenBank/DDBJ databases">
        <title>The complete genome of Blastobotrys (Arxula) adeninivorans LS3 - a yeast of biotechnological interest.</title>
        <authorList>
            <person name="Kunze G."/>
            <person name="Gaillardin C."/>
            <person name="Czernicka M."/>
            <person name="Durrens P."/>
            <person name="Martin T."/>
            <person name="Boer E."/>
            <person name="Gabaldon T."/>
            <person name="Cruz J."/>
            <person name="Talla E."/>
            <person name="Marck C."/>
            <person name="Goffeau A."/>
            <person name="Barbe V."/>
            <person name="Baret P."/>
            <person name="Baronian K."/>
            <person name="Beier S."/>
            <person name="Bleykasten C."/>
            <person name="Bode R."/>
            <person name="Casaregola S."/>
            <person name="Despons L."/>
            <person name="Fairhead C."/>
            <person name="Giersberg M."/>
            <person name="Gierski P."/>
            <person name="Hahnel U."/>
            <person name="Hartmann A."/>
            <person name="Jankowska D."/>
            <person name="Jubin C."/>
            <person name="Jung P."/>
            <person name="Lafontaine I."/>
            <person name="Leh-Louis V."/>
            <person name="Lemaire M."/>
            <person name="Marcet-Houben M."/>
            <person name="Mascher M."/>
            <person name="Morel G."/>
            <person name="Richard G.-F."/>
            <person name="Riechen J."/>
            <person name="Sacerdot C."/>
            <person name="Sarkar A."/>
            <person name="Savel G."/>
            <person name="Schacherer J."/>
            <person name="Sherman D."/>
            <person name="Straub M.-L."/>
            <person name="Stein N."/>
            <person name="Thierry A."/>
            <person name="Trautwein-Schult A."/>
            <person name="Westhof E."/>
            <person name="Worch S."/>
            <person name="Dujon B."/>
            <person name="Souciet J.-L."/>
            <person name="Wincker P."/>
            <person name="Scholz U."/>
            <person name="Neuveglise N."/>
        </authorList>
    </citation>
    <scope>NUCLEOTIDE SEQUENCE</scope>
    <source>
        <strain evidence="8">LS3</strain>
    </source>
</reference>
<keyword evidence="5" id="KW-0539">Nucleus</keyword>
<keyword evidence="4" id="KW-0508">mRNA splicing</keyword>
<comment type="subcellular location">
    <subcellularLocation>
        <location evidence="1">Nucleus</location>
    </subcellularLocation>
</comment>
<sequence>MTLHQLNRYASSPTLGRQSYRDSTSSSQTPTSSSSLYQTVTPKSSYDSIGSLRSYVQNPSVIPSGNPFNIAGGGPWAYDPSSSSSANSQVSRLSHHRSLSQLSQQDRDLDYPSLPYVGSNLTVDPELPRDLGTIGSMGSIGSIGSQPNHSAASLHRPQSLHSQTGQGQGLAGQQGGPQLQGQGPQGPQSAPPTSLGPSIPEVPQAGHSVDPAIEKAFRNMAQSINQKDKEIAQLKLRVEALVTASAINMTDSIGRKMDEAEVAHRIVVRLTALKKENERLAKMLSQGRAAQKEVELGLLRQENETLKARIQELEKSQ</sequence>
<keyword evidence="6" id="KW-0175">Coiled coil</keyword>
<accession>A0A060SXQ4</accession>
<evidence type="ECO:0000256" key="3">
    <source>
        <dbReference type="ARBA" id="ARBA00022664"/>
    </source>
</evidence>
<feature type="coiled-coil region" evidence="6">
    <location>
        <begin position="273"/>
        <end position="316"/>
    </location>
</feature>
<dbReference type="GO" id="GO:0000381">
    <property type="term" value="P:regulation of alternative mRNA splicing, via spliceosome"/>
    <property type="evidence" value="ECO:0007669"/>
    <property type="project" value="InterPro"/>
</dbReference>
<dbReference type="GO" id="GO:0005634">
    <property type="term" value="C:nucleus"/>
    <property type="evidence" value="ECO:0007669"/>
    <property type="project" value="UniProtKB-SubCell"/>
</dbReference>
<dbReference type="EMBL" id="HG937691">
    <property type="protein sequence ID" value="CDP33518.1"/>
    <property type="molecule type" value="Genomic_DNA"/>
</dbReference>
<evidence type="ECO:0000256" key="5">
    <source>
        <dbReference type="ARBA" id="ARBA00023242"/>
    </source>
</evidence>
<dbReference type="GO" id="GO:0016556">
    <property type="term" value="P:mRNA modification"/>
    <property type="evidence" value="ECO:0007669"/>
    <property type="project" value="InterPro"/>
</dbReference>